<dbReference type="InterPro" id="IPR036291">
    <property type="entry name" value="NAD(P)-bd_dom_sf"/>
</dbReference>
<dbReference type="FunFam" id="3.40.50.720:FF:000173">
    <property type="entry name" value="3-oxoacyl-[acyl-carrier protein] reductase"/>
    <property type="match status" value="1"/>
</dbReference>
<dbReference type="AlphaFoldDB" id="A0A367FRB2"/>
<feature type="domain" description="Ketoreductase" evidence="3">
    <location>
        <begin position="19"/>
        <end position="203"/>
    </location>
</feature>
<dbReference type="InterPro" id="IPR057326">
    <property type="entry name" value="KR_dom"/>
</dbReference>
<dbReference type="NCBIfam" id="NF005559">
    <property type="entry name" value="PRK07231.1"/>
    <property type="match status" value="1"/>
</dbReference>
<dbReference type="Pfam" id="PF13561">
    <property type="entry name" value="adh_short_C2"/>
    <property type="match status" value="1"/>
</dbReference>
<dbReference type="SUPFAM" id="SSF51735">
    <property type="entry name" value="NAD(P)-binding Rossmann-fold domains"/>
    <property type="match status" value="1"/>
</dbReference>
<evidence type="ECO:0000256" key="1">
    <source>
        <dbReference type="ARBA" id="ARBA00006484"/>
    </source>
</evidence>
<proteinExistence type="inferred from homology"/>
<dbReference type="InterPro" id="IPR002347">
    <property type="entry name" value="SDR_fam"/>
</dbReference>
<dbReference type="Gene3D" id="3.40.50.720">
    <property type="entry name" value="NAD(P)-binding Rossmann-like Domain"/>
    <property type="match status" value="1"/>
</dbReference>
<dbReference type="SMART" id="SM00822">
    <property type="entry name" value="PKS_KR"/>
    <property type="match status" value="1"/>
</dbReference>
<dbReference type="EC" id="1.1.1.100" evidence="4"/>
<organism evidence="4 5">
    <name type="scientific">Sphaerisporangium album</name>
    <dbReference type="NCBI Taxonomy" id="509200"/>
    <lineage>
        <taxon>Bacteria</taxon>
        <taxon>Bacillati</taxon>
        <taxon>Actinomycetota</taxon>
        <taxon>Actinomycetes</taxon>
        <taxon>Streptosporangiales</taxon>
        <taxon>Streptosporangiaceae</taxon>
        <taxon>Sphaerisporangium</taxon>
    </lineage>
</organism>
<reference evidence="4 5" key="1">
    <citation type="submission" date="2018-06" db="EMBL/GenBank/DDBJ databases">
        <title>Sphaerisporangium craniellae sp. nov., isolated from a marine sponge in the South China Sea.</title>
        <authorList>
            <person name="Li L."/>
        </authorList>
    </citation>
    <scope>NUCLEOTIDE SEQUENCE [LARGE SCALE GENOMIC DNA]</scope>
    <source>
        <strain evidence="4 5">CCTCC AA 208026</strain>
    </source>
</reference>
<dbReference type="EMBL" id="QOIL01000002">
    <property type="protein sequence ID" value="RCG32811.1"/>
    <property type="molecule type" value="Genomic_DNA"/>
</dbReference>
<dbReference type="GO" id="GO:0032787">
    <property type="term" value="P:monocarboxylic acid metabolic process"/>
    <property type="evidence" value="ECO:0007669"/>
    <property type="project" value="UniProtKB-ARBA"/>
</dbReference>
<protein>
    <submittedName>
        <fullName evidence="4">3-oxoacyl-ACP reductase FabG</fullName>
        <ecNumber evidence="4">1.1.1.100</ecNumber>
    </submittedName>
</protein>
<accession>A0A367FRB2</accession>
<dbReference type="PRINTS" id="PR00080">
    <property type="entry name" value="SDRFAMILY"/>
</dbReference>
<dbReference type="OrthoDB" id="9808187at2"/>
<dbReference type="InterPro" id="IPR050259">
    <property type="entry name" value="SDR"/>
</dbReference>
<keyword evidence="5" id="KW-1185">Reference proteome</keyword>
<sequence length="259" mass="26154">MPGSRAKGGVGVDGLVAGRTALVTGAGQGIGLAIARLLREHGANVVVTDVDAGLAEAAAGDLGGEEGRVSSIGCDVTDEDSVEAAVAHAVERFGALDVMVNNAGITRDSTLGKMSLGDFEAVVDVHLKGTWLGVRAAARVMREARSGSIINISSLSGKSGNFGQTNYSAAKAGIVGLTKAAAKELGPRGVRVNAVQPGLIRTAMTAAMPSDVFAAREADIPMRRAGEPREVAGAVLFLASDLASYMTGAVLEVGGGRLM</sequence>
<dbReference type="NCBIfam" id="NF004198">
    <property type="entry name" value="PRK05653.1-3"/>
    <property type="match status" value="1"/>
</dbReference>
<comment type="similarity">
    <text evidence="1">Belongs to the short-chain dehydrogenases/reductases (SDR) family.</text>
</comment>
<dbReference type="PANTHER" id="PTHR42879">
    <property type="entry name" value="3-OXOACYL-(ACYL-CARRIER-PROTEIN) REDUCTASE"/>
    <property type="match status" value="1"/>
</dbReference>
<evidence type="ECO:0000313" key="4">
    <source>
        <dbReference type="EMBL" id="RCG32811.1"/>
    </source>
</evidence>
<keyword evidence="2 4" id="KW-0560">Oxidoreductase</keyword>
<dbReference type="PRINTS" id="PR00081">
    <property type="entry name" value="GDHRDH"/>
</dbReference>
<dbReference type="PROSITE" id="PS00061">
    <property type="entry name" value="ADH_SHORT"/>
    <property type="match status" value="1"/>
</dbReference>
<evidence type="ECO:0000259" key="3">
    <source>
        <dbReference type="SMART" id="SM00822"/>
    </source>
</evidence>
<dbReference type="Proteomes" id="UP000253094">
    <property type="component" value="Unassembled WGS sequence"/>
</dbReference>
<evidence type="ECO:0000256" key="2">
    <source>
        <dbReference type="ARBA" id="ARBA00023002"/>
    </source>
</evidence>
<name>A0A367FRB2_9ACTN</name>
<dbReference type="NCBIfam" id="NF009466">
    <property type="entry name" value="PRK12826.1-2"/>
    <property type="match status" value="1"/>
</dbReference>
<evidence type="ECO:0000313" key="5">
    <source>
        <dbReference type="Proteomes" id="UP000253094"/>
    </source>
</evidence>
<comment type="caution">
    <text evidence="4">The sequence shown here is derived from an EMBL/GenBank/DDBJ whole genome shotgun (WGS) entry which is preliminary data.</text>
</comment>
<dbReference type="GO" id="GO:0004316">
    <property type="term" value="F:3-oxoacyl-[acyl-carrier-protein] reductase (NADPH) activity"/>
    <property type="evidence" value="ECO:0007669"/>
    <property type="project" value="UniProtKB-EC"/>
</dbReference>
<gene>
    <name evidence="4" type="ORF">DQ384_04905</name>
</gene>
<dbReference type="PANTHER" id="PTHR42879:SF2">
    <property type="entry name" value="3-OXOACYL-[ACYL-CARRIER-PROTEIN] REDUCTASE FABG"/>
    <property type="match status" value="1"/>
</dbReference>
<dbReference type="InterPro" id="IPR020904">
    <property type="entry name" value="Sc_DH/Rdtase_CS"/>
</dbReference>